<dbReference type="RefSeq" id="WP_136840005.1">
    <property type="nucleotide sequence ID" value="NZ_SUPL01000001.1"/>
</dbReference>
<dbReference type="Pfam" id="PF19313">
    <property type="entry name" value="DUF5916"/>
    <property type="match status" value="1"/>
</dbReference>
<feature type="domain" description="Carbohydrate-binding" evidence="1">
    <location>
        <begin position="36"/>
        <end position="191"/>
    </location>
</feature>
<comment type="caution">
    <text evidence="3">The sequence shown here is derived from an EMBL/GenBank/DDBJ whole genome shotgun (WGS) entry which is preliminary data.</text>
</comment>
<organism evidence="3 4">
    <name type="scientific">Pontimicrobium aquaticum</name>
    <dbReference type="NCBI Taxonomy" id="2565367"/>
    <lineage>
        <taxon>Bacteria</taxon>
        <taxon>Pseudomonadati</taxon>
        <taxon>Bacteroidota</taxon>
        <taxon>Flavobacteriia</taxon>
        <taxon>Flavobacteriales</taxon>
        <taxon>Flavobacteriaceae</taxon>
        <taxon>Pontimicrobium</taxon>
    </lineage>
</organism>
<dbReference type="EMBL" id="SUPL01000001">
    <property type="protein sequence ID" value="TJY37802.1"/>
    <property type="molecule type" value="Genomic_DNA"/>
</dbReference>
<reference evidence="3 4" key="1">
    <citation type="submission" date="2019-04" db="EMBL/GenBank/DDBJ databases">
        <title>Lacinutrix sp. nov., isolated from marine water.</title>
        <authorList>
            <person name="Kim W."/>
        </authorList>
    </citation>
    <scope>NUCLEOTIDE SEQUENCE [LARGE SCALE GENOMIC DNA]</scope>
    <source>
        <strain evidence="3 4">CAU 1491</strain>
    </source>
</reference>
<dbReference type="SUPFAM" id="SSF49344">
    <property type="entry name" value="CBD9-like"/>
    <property type="match status" value="1"/>
</dbReference>
<evidence type="ECO:0000259" key="1">
    <source>
        <dbReference type="Pfam" id="PF06452"/>
    </source>
</evidence>
<dbReference type="InterPro" id="IPR045670">
    <property type="entry name" value="DUF5916"/>
</dbReference>
<dbReference type="AlphaFoldDB" id="A0A4U0F4S6"/>
<dbReference type="GO" id="GO:0004553">
    <property type="term" value="F:hydrolase activity, hydrolyzing O-glycosyl compounds"/>
    <property type="evidence" value="ECO:0007669"/>
    <property type="project" value="InterPro"/>
</dbReference>
<dbReference type="Gene3D" id="2.60.40.1190">
    <property type="match status" value="1"/>
</dbReference>
<accession>A0A4U0F4S6</accession>
<evidence type="ECO:0000313" key="4">
    <source>
        <dbReference type="Proteomes" id="UP000307657"/>
    </source>
</evidence>
<dbReference type="OrthoDB" id="9786766at2"/>
<dbReference type="Pfam" id="PF06452">
    <property type="entry name" value="CBM9_1"/>
    <property type="match status" value="1"/>
</dbReference>
<evidence type="ECO:0000313" key="3">
    <source>
        <dbReference type="EMBL" id="TJY37802.1"/>
    </source>
</evidence>
<dbReference type="GO" id="GO:0030246">
    <property type="term" value="F:carbohydrate binding"/>
    <property type="evidence" value="ECO:0007669"/>
    <property type="project" value="InterPro"/>
</dbReference>
<dbReference type="InterPro" id="IPR010502">
    <property type="entry name" value="Carb-bd_dom_fam9"/>
</dbReference>
<dbReference type="CDD" id="cd09618">
    <property type="entry name" value="CBM9_like_2"/>
    <property type="match status" value="1"/>
</dbReference>
<evidence type="ECO:0000259" key="2">
    <source>
        <dbReference type="Pfam" id="PF19313"/>
    </source>
</evidence>
<sequence length="811" mass="92936">MKYFLFLVFAITIYSTGVSQNKKTYQIKRANTAPKIDGVLNDEVWKHSAEAKDFTQFKPEMGVKDTIGSKTIVKIAYDDNAIYFGAYLQDDPSKIMRQITPRDLFGQSDVFTIIINPNNDAQNDTMFFIMSSGTQADAISNPNIGEDYDWNAVWESKVKLISDGWIVEAKIPYSALRFSNDNIKTWGIQFQRQFRRHSSEYSWNPINVSKGNIGLYHGELVGLENIEPPTRLSFYPFTSGLISNHDGETVTDFNFGLDIKYGISENFTLDATLVPDFSQAGFDNLELNLGPFEQTFSEQRQFFTEGVDLFNKGNLFFSRRIGSNPTGEATLNEDEEIIDDTNNVKVLNAVKLSGRTKNGLGIGVFNAITKKANATIRDTISGELREQVIEPVANYNILVVDQQFNKNSSISLINTNVTRGGDFKDANVTGLVYNISNKKNTYNIYGEGKMSYLNLVDGNSTGYSSLVKVEKSHGKLRYSFIHSFADTKFDINDLGLLLRNNYNNFAADVTYRIFKPTNNLNRLFIGTYINYKRLASPGVYTGTNFGFDFYARTKNLIDFGVNSKFYVGKQYDYFEPRTEGRFFIYENKTDLGLWVRSNYNKTFALDIRVGGNTFFEKNRNTNELRLLISPRIRLNDKFLIDYTFANNKQFNDRGYATTVNDDIIFGERDRKTLENKVVAFYTFNPFHGLSLTFRNYWSTVTYKNDFFTLGDNGRLNQNSAYKMNDLETNPNINYNTWNFDLNYTWQFAPGSFLTALYRNQLFNYNNASTDTYGASLKTLFNQPIQNIISLRVQYFIDYSSVKNLFKKKNII</sequence>
<protein>
    <submittedName>
        <fullName evidence="3">Protein with DOMON-like ligand-binding domain protein</fullName>
    </submittedName>
</protein>
<keyword evidence="4" id="KW-1185">Reference proteome</keyword>
<proteinExistence type="predicted"/>
<feature type="domain" description="DUF5916" evidence="2">
    <location>
        <begin position="228"/>
        <end position="805"/>
    </location>
</feature>
<dbReference type="Proteomes" id="UP000307657">
    <property type="component" value="Unassembled WGS sequence"/>
</dbReference>
<dbReference type="GO" id="GO:0016052">
    <property type="term" value="P:carbohydrate catabolic process"/>
    <property type="evidence" value="ECO:0007669"/>
    <property type="project" value="InterPro"/>
</dbReference>
<name>A0A4U0F4S6_9FLAO</name>
<gene>
    <name evidence="3" type="ORF">E5167_00680</name>
</gene>